<dbReference type="AlphaFoldDB" id="A0A9D3YT89"/>
<sequence>MRHLKAEHKIDNSADDNHAPGPAKRTFLMMKDRVQGMWASVAKTPQIQPEISLEDA</sequence>
<comment type="caution">
    <text evidence="2">The sequence shown here is derived from an EMBL/GenBank/DDBJ whole genome shotgun (WGS) entry which is preliminary data.</text>
</comment>
<dbReference type="EMBL" id="JAIWYP010000014">
    <property type="protein sequence ID" value="KAH3706913.1"/>
    <property type="molecule type" value="Genomic_DNA"/>
</dbReference>
<reference evidence="2" key="1">
    <citation type="journal article" date="2019" name="bioRxiv">
        <title>The Genome of the Zebra Mussel, Dreissena polymorpha: A Resource for Invasive Species Research.</title>
        <authorList>
            <person name="McCartney M.A."/>
            <person name="Auch B."/>
            <person name="Kono T."/>
            <person name="Mallez S."/>
            <person name="Zhang Y."/>
            <person name="Obille A."/>
            <person name="Becker A."/>
            <person name="Abrahante J.E."/>
            <person name="Garbe J."/>
            <person name="Badalamenti J.P."/>
            <person name="Herman A."/>
            <person name="Mangelson H."/>
            <person name="Liachko I."/>
            <person name="Sullivan S."/>
            <person name="Sone E.D."/>
            <person name="Koren S."/>
            <person name="Silverstein K.A.T."/>
            <person name="Beckman K.B."/>
            <person name="Gohl D.M."/>
        </authorList>
    </citation>
    <scope>NUCLEOTIDE SEQUENCE</scope>
    <source>
        <strain evidence="2">Duluth1</strain>
        <tissue evidence="2">Whole animal</tissue>
    </source>
</reference>
<name>A0A9D3YT89_DREPO</name>
<evidence type="ECO:0000313" key="3">
    <source>
        <dbReference type="Proteomes" id="UP000828390"/>
    </source>
</evidence>
<feature type="region of interest" description="Disordered" evidence="1">
    <location>
        <begin position="1"/>
        <end position="24"/>
    </location>
</feature>
<keyword evidence="3" id="KW-1185">Reference proteome</keyword>
<accession>A0A9D3YT89</accession>
<reference evidence="2" key="2">
    <citation type="submission" date="2020-11" db="EMBL/GenBank/DDBJ databases">
        <authorList>
            <person name="McCartney M.A."/>
            <person name="Auch B."/>
            <person name="Kono T."/>
            <person name="Mallez S."/>
            <person name="Becker A."/>
            <person name="Gohl D.M."/>
            <person name="Silverstein K.A.T."/>
            <person name="Koren S."/>
            <person name="Bechman K.B."/>
            <person name="Herman A."/>
            <person name="Abrahante J.E."/>
            <person name="Garbe J."/>
        </authorList>
    </citation>
    <scope>NUCLEOTIDE SEQUENCE</scope>
    <source>
        <strain evidence="2">Duluth1</strain>
        <tissue evidence="2">Whole animal</tissue>
    </source>
</reference>
<organism evidence="2 3">
    <name type="scientific">Dreissena polymorpha</name>
    <name type="common">Zebra mussel</name>
    <name type="synonym">Mytilus polymorpha</name>
    <dbReference type="NCBI Taxonomy" id="45954"/>
    <lineage>
        <taxon>Eukaryota</taxon>
        <taxon>Metazoa</taxon>
        <taxon>Spiralia</taxon>
        <taxon>Lophotrochozoa</taxon>
        <taxon>Mollusca</taxon>
        <taxon>Bivalvia</taxon>
        <taxon>Autobranchia</taxon>
        <taxon>Heteroconchia</taxon>
        <taxon>Euheterodonta</taxon>
        <taxon>Imparidentia</taxon>
        <taxon>Neoheterodontei</taxon>
        <taxon>Myida</taxon>
        <taxon>Dreissenoidea</taxon>
        <taxon>Dreissenidae</taxon>
        <taxon>Dreissena</taxon>
    </lineage>
</organism>
<protein>
    <submittedName>
        <fullName evidence="2">Uncharacterized protein</fullName>
    </submittedName>
</protein>
<proteinExistence type="predicted"/>
<dbReference type="Proteomes" id="UP000828390">
    <property type="component" value="Unassembled WGS sequence"/>
</dbReference>
<evidence type="ECO:0000256" key="1">
    <source>
        <dbReference type="SAM" id="MobiDB-lite"/>
    </source>
</evidence>
<evidence type="ECO:0000313" key="2">
    <source>
        <dbReference type="EMBL" id="KAH3706913.1"/>
    </source>
</evidence>
<gene>
    <name evidence="2" type="ORF">DPMN_066304</name>
</gene>
<feature type="compositionally biased region" description="Basic and acidic residues" evidence="1">
    <location>
        <begin position="7"/>
        <end position="18"/>
    </location>
</feature>